<proteinExistence type="predicted"/>
<gene>
    <name evidence="1" type="ORF">BpHYR1_020490</name>
</gene>
<accession>A0A3M7PR28</accession>
<evidence type="ECO:0000313" key="2">
    <source>
        <dbReference type="Proteomes" id="UP000276133"/>
    </source>
</evidence>
<keyword evidence="2" id="KW-1185">Reference proteome</keyword>
<feature type="non-terminal residue" evidence="1">
    <location>
        <position position="102"/>
    </location>
</feature>
<reference evidence="1 2" key="1">
    <citation type="journal article" date="2018" name="Sci. Rep.">
        <title>Genomic signatures of local adaptation to the degree of environmental predictability in rotifers.</title>
        <authorList>
            <person name="Franch-Gras L."/>
            <person name="Hahn C."/>
            <person name="Garcia-Roger E.M."/>
            <person name="Carmona M.J."/>
            <person name="Serra M."/>
            <person name="Gomez A."/>
        </authorList>
    </citation>
    <scope>NUCLEOTIDE SEQUENCE [LARGE SCALE GENOMIC DNA]</scope>
    <source>
        <strain evidence="1">HYR1</strain>
    </source>
</reference>
<evidence type="ECO:0000313" key="1">
    <source>
        <dbReference type="EMBL" id="RNA01607.1"/>
    </source>
</evidence>
<dbReference type="EMBL" id="REGN01009238">
    <property type="protein sequence ID" value="RNA01607.1"/>
    <property type="molecule type" value="Genomic_DNA"/>
</dbReference>
<organism evidence="1 2">
    <name type="scientific">Brachionus plicatilis</name>
    <name type="common">Marine rotifer</name>
    <name type="synonym">Brachionus muelleri</name>
    <dbReference type="NCBI Taxonomy" id="10195"/>
    <lineage>
        <taxon>Eukaryota</taxon>
        <taxon>Metazoa</taxon>
        <taxon>Spiralia</taxon>
        <taxon>Gnathifera</taxon>
        <taxon>Rotifera</taxon>
        <taxon>Eurotatoria</taxon>
        <taxon>Monogononta</taxon>
        <taxon>Pseudotrocha</taxon>
        <taxon>Ploima</taxon>
        <taxon>Brachionidae</taxon>
        <taxon>Brachionus</taxon>
    </lineage>
</organism>
<dbReference type="Proteomes" id="UP000276133">
    <property type="component" value="Unassembled WGS sequence"/>
</dbReference>
<dbReference type="InterPro" id="IPR021109">
    <property type="entry name" value="Peptidase_aspartic_dom_sf"/>
</dbReference>
<protein>
    <submittedName>
        <fullName evidence="1">Uncharacterized protein</fullName>
    </submittedName>
</protein>
<dbReference type="Gene3D" id="2.40.70.10">
    <property type="entry name" value="Acid Proteases"/>
    <property type="match status" value="1"/>
</dbReference>
<comment type="caution">
    <text evidence="1">The sequence shown here is derived from an EMBL/GenBank/DDBJ whole genome shotgun (WGS) entry which is preliminary data.</text>
</comment>
<sequence>MDNSKWRKTGFKRICFGNHSFIQKCEVIDNLASDMLLGTDMLLEQEALLDYRNRQLCFGRTKLPLIIESKQKWKTLLIDDKEFFSIQNKRNMDKWSKTEAFS</sequence>
<dbReference type="AlphaFoldDB" id="A0A3M7PR28"/>
<name>A0A3M7PR28_BRAPC</name>